<dbReference type="PRINTS" id="PR00834">
    <property type="entry name" value="PROTEASES2C"/>
</dbReference>
<keyword evidence="3 5" id="KW-1133">Transmembrane helix</keyword>
<dbReference type="InterPro" id="IPR003825">
    <property type="entry name" value="Colicin-V_CvpA"/>
</dbReference>
<dbReference type="NCBIfam" id="NF033740">
    <property type="entry name" value="MarP_fam_protase"/>
    <property type="match status" value="1"/>
</dbReference>
<organism evidence="6 7">
    <name type="scientific">Jatrophihabitans lederbergiae</name>
    <dbReference type="NCBI Taxonomy" id="3075547"/>
    <lineage>
        <taxon>Bacteria</taxon>
        <taxon>Bacillati</taxon>
        <taxon>Actinomycetota</taxon>
        <taxon>Actinomycetes</taxon>
        <taxon>Jatrophihabitantales</taxon>
        <taxon>Jatrophihabitantaceae</taxon>
        <taxon>Jatrophihabitans</taxon>
    </lineage>
</organism>
<evidence type="ECO:0000256" key="5">
    <source>
        <dbReference type="SAM" id="Phobius"/>
    </source>
</evidence>
<reference evidence="7" key="1">
    <citation type="submission" date="2023-07" db="EMBL/GenBank/DDBJ databases">
        <title>30 novel species of actinomycetes from the DSMZ collection.</title>
        <authorList>
            <person name="Nouioui I."/>
        </authorList>
    </citation>
    <scope>NUCLEOTIDE SEQUENCE [LARGE SCALE GENOMIC DNA]</scope>
    <source>
        <strain evidence="7">DSM 44399</strain>
    </source>
</reference>
<keyword evidence="6" id="KW-0645">Protease</keyword>
<dbReference type="Pfam" id="PF02674">
    <property type="entry name" value="Colicin_V"/>
    <property type="match status" value="1"/>
</dbReference>
<dbReference type="SUPFAM" id="SSF50494">
    <property type="entry name" value="Trypsin-like serine proteases"/>
    <property type="match status" value="1"/>
</dbReference>
<dbReference type="Proteomes" id="UP001183176">
    <property type="component" value="Unassembled WGS sequence"/>
</dbReference>
<evidence type="ECO:0000313" key="6">
    <source>
        <dbReference type="EMBL" id="MDT0261199.1"/>
    </source>
</evidence>
<dbReference type="InterPro" id="IPR043504">
    <property type="entry name" value="Peptidase_S1_PA_chymotrypsin"/>
</dbReference>
<evidence type="ECO:0000256" key="4">
    <source>
        <dbReference type="ARBA" id="ARBA00023136"/>
    </source>
</evidence>
<comment type="caution">
    <text evidence="6">The sequence shown here is derived from an EMBL/GenBank/DDBJ whole genome shotgun (WGS) entry which is preliminary data.</text>
</comment>
<evidence type="ECO:0000256" key="3">
    <source>
        <dbReference type="ARBA" id="ARBA00022989"/>
    </source>
</evidence>
<keyword evidence="4 5" id="KW-0472">Membrane</keyword>
<dbReference type="InterPro" id="IPR009003">
    <property type="entry name" value="Peptidase_S1_PA"/>
</dbReference>
<keyword evidence="7" id="KW-1185">Reference proteome</keyword>
<evidence type="ECO:0000256" key="2">
    <source>
        <dbReference type="ARBA" id="ARBA00022692"/>
    </source>
</evidence>
<dbReference type="InterPro" id="IPR001940">
    <property type="entry name" value="Peptidase_S1C"/>
</dbReference>
<dbReference type="EMBL" id="JAVREH010000006">
    <property type="protein sequence ID" value="MDT0261199.1"/>
    <property type="molecule type" value="Genomic_DNA"/>
</dbReference>
<sequence>MHGDLLDVALVVLAVLSVFSGYRRGLIRSITSFLGFVLGAAAGVHFAPGLARLVLKAPTNSVAADQAIGQRMVTLVAVLVLAGVGHFIGQALGNRIRAKVAKTVLGPVDGAAGAVVSAASLLALAWLFALALAYAPAPAVARQIHRSLVLHTIDQALPGSGQRVAAGLLRELQLHNLPAVSGPFATLLAPSVAAPDPAVVGGATRAAADSIVKITGDAPSCGRSIEGSGFVYSADRVITNAHVVAGVAHPRVRVPGGAVLSARVVVYDPNRDVAVLYVPNLGRRALTLVGSAGTGTSAVVAGYPENGPFIAVPARIGARTQVTGPNIYQDKTVTRQVYTVRGRVLPGNSGGPLLTRSGQVLGVVFAASVDQKDVGYALTNAEIAPDVTAGRGATSAVDTKGCD</sequence>
<protein>
    <submittedName>
        <fullName evidence="6">MarP family serine protease</fullName>
        <ecNumber evidence="6">3.4.21.-</ecNumber>
    </submittedName>
</protein>
<keyword evidence="2 5" id="KW-0812">Transmembrane</keyword>
<feature type="transmembrane region" description="Helical" evidence="5">
    <location>
        <begin position="112"/>
        <end position="135"/>
    </location>
</feature>
<dbReference type="GO" id="GO:0008233">
    <property type="term" value="F:peptidase activity"/>
    <property type="evidence" value="ECO:0007669"/>
    <property type="project" value="UniProtKB-KW"/>
</dbReference>
<dbReference type="PANTHER" id="PTHR37306:SF1">
    <property type="entry name" value="COLICIN V PRODUCTION PROTEIN"/>
    <property type="match status" value="1"/>
</dbReference>
<keyword evidence="6" id="KW-0378">Hydrolase</keyword>
<proteinExistence type="predicted"/>
<evidence type="ECO:0000313" key="7">
    <source>
        <dbReference type="Proteomes" id="UP001183176"/>
    </source>
</evidence>
<feature type="transmembrane region" description="Helical" evidence="5">
    <location>
        <begin position="72"/>
        <end position="92"/>
    </location>
</feature>
<dbReference type="InterPro" id="IPR047680">
    <property type="entry name" value="MarP-like"/>
</dbReference>
<gene>
    <name evidence="6" type="ORF">RM423_07295</name>
</gene>
<feature type="transmembrane region" description="Helical" evidence="5">
    <location>
        <begin position="30"/>
        <end position="51"/>
    </location>
</feature>
<dbReference type="RefSeq" id="WP_311422352.1">
    <property type="nucleotide sequence ID" value="NZ_JAVREH010000006.1"/>
</dbReference>
<evidence type="ECO:0000256" key="1">
    <source>
        <dbReference type="ARBA" id="ARBA00004141"/>
    </source>
</evidence>
<dbReference type="Gene3D" id="2.40.10.10">
    <property type="entry name" value="Trypsin-like serine proteases"/>
    <property type="match status" value="2"/>
</dbReference>
<accession>A0ABU2J9L3</accession>
<dbReference type="GO" id="GO:0006508">
    <property type="term" value="P:proteolysis"/>
    <property type="evidence" value="ECO:0007669"/>
    <property type="project" value="UniProtKB-KW"/>
</dbReference>
<comment type="subcellular location">
    <subcellularLocation>
        <location evidence="1">Membrane</location>
        <topology evidence="1">Multi-pass membrane protein</topology>
    </subcellularLocation>
</comment>
<name>A0ABU2J9L3_9ACTN</name>
<dbReference type="Pfam" id="PF13365">
    <property type="entry name" value="Trypsin_2"/>
    <property type="match status" value="1"/>
</dbReference>
<dbReference type="PANTHER" id="PTHR37306">
    <property type="entry name" value="COLICIN V PRODUCTION PROTEIN"/>
    <property type="match status" value="1"/>
</dbReference>
<dbReference type="EC" id="3.4.21.-" evidence="6"/>